<dbReference type="Pfam" id="PF24703">
    <property type="entry name" value="DUF7666"/>
    <property type="match status" value="1"/>
</dbReference>
<gene>
    <name evidence="3" type="ordered locus">Fraau_1460</name>
</gene>
<feature type="region of interest" description="Disordered" evidence="1">
    <location>
        <begin position="160"/>
        <end position="190"/>
    </location>
</feature>
<dbReference type="HOGENOM" id="CLU_1188454_0_0_6"/>
<evidence type="ECO:0000313" key="4">
    <source>
        <dbReference type="Proteomes" id="UP000005234"/>
    </source>
</evidence>
<dbReference type="RefSeq" id="WP_014402888.1">
    <property type="nucleotide sequence ID" value="NC_017033.1"/>
</dbReference>
<feature type="compositionally biased region" description="Basic and acidic residues" evidence="1">
    <location>
        <begin position="110"/>
        <end position="119"/>
    </location>
</feature>
<dbReference type="eggNOG" id="COG5164">
    <property type="taxonomic scope" value="Bacteria"/>
</dbReference>
<dbReference type="Proteomes" id="UP000005234">
    <property type="component" value="Chromosome"/>
</dbReference>
<dbReference type="OrthoDB" id="8456222at2"/>
<name>H8L639_FRAAD</name>
<accession>H8L639</accession>
<protein>
    <recommendedName>
        <fullName evidence="2">DUF7666 domain-containing protein</fullName>
    </recommendedName>
</protein>
<dbReference type="AlphaFoldDB" id="H8L639"/>
<feature type="region of interest" description="Disordered" evidence="1">
    <location>
        <begin position="110"/>
        <end position="129"/>
    </location>
</feature>
<organism evidence="3 4">
    <name type="scientific">Frateuria aurantia (strain ATCC 33424 / DSM 6220 / KCTC 2777 / LMG 1558 / NBRC 3245 / NCIMB 13370)</name>
    <name type="common">Acetobacter aurantius</name>
    <dbReference type="NCBI Taxonomy" id="767434"/>
    <lineage>
        <taxon>Bacteria</taxon>
        <taxon>Pseudomonadati</taxon>
        <taxon>Pseudomonadota</taxon>
        <taxon>Gammaproteobacteria</taxon>
        <taxon>Lysobacterales</taxon>
        <taxon>Rhodanobacteraceae</taxon>
        <taxon>Frateuria</taxon>
    </lineage>
</organism>
<dbReference type="EMBL" id="CP003350">
    <property type="protein sequence ID" value="AFC85883.1"/>
    <property type="molecule type" value="Genomic_DNA"/>
</dbReference>
<evidence type="ECO:0000259" key="2">
    <source>
        <dbReference type="Pfam" id="PF24703"/>
    </source>
</evidence>
<reference evidence="3" key="1">
    <citation type="submission" date="2012-02" db="EMBL/GenBank/DDBJ databases">
        <title>The complete genome of Frateuria aurantia DSM 6220.</title>
        <authorList>
            <consortium name="US DOE Joint Genome Institute (JGI-PGF)"/>
            <person name="Lucas S."/>
            <person name="Copeland A."/>
            <person name="Lapidus A."/>
            <person name="Glavina del Rio T."/>
            <person name="Dalin E."/>
            <person name="Tice H."/>
            <person name="Bruce D."/>
            <person name="Goodwin L."/>
            <person name="Pitluck S."/>
            <person name="Peters L."/>
            <person name="Ovchinnikova G."/>
            <person name="Teshima H."/>
            <person name="Kyrpides N."/>
            <person name="Mavromatis K."/>
            <person name="Ivanova N."/>
            <person name="Brettin T."/>
            <person name="Detter J.C."/>
            <person name="Han C."/>
            <person name="Larimer F."/>
            <person name="Land M."/>
            <person name="Hauser L."/>
            <person name="Markowitz V."/>
            <person name="Cheng J.-F."/>
            <person name="Hugenholtz P."/>
            <person name="Woyke T."/>
            <person name="Wu D."/>
            <person name="Brambilla E."/>
            <person name="Klenk H.-P."/>
            <person name="Eisen J.A."/>
        </authorList>
    </citation>
    <scope>NUCLEOTIDE SEQUENCE</scope>
    <source>
        <strain evidence="3">DSM 6220</strain>
    </source>
</reference>
<dbReference type="KEGG" id="fau:Fraau_1460"/>
<dbReference type="STRING" id="767434.Fraau_1460"/>
<evidence type="ECO:0000256" key="1">
    <source>
        <dbReference type="SAM" id="MobiDB-lite"/>
    </source>
</evidence>
<keyword evidence="4" id="KW-1185">Reference proteome</keyword>
<evidence type="ECO:0000313" key="3">
    <source>
        <dbReference type="EMBL" id="AFC85883.1"/>
    </source>
</evidence>
<feature type="domain" description="DUF7666" evidence="2">
    <location>
        <begin position="6"/>
        <end position="96"/>
    </location>
</feature>
<sequence length="277" mass="28553">MANEVIVAYKGFDKDLKCRDFQYEVGKEYVHEGEVKACNEGFHCCEYPLDVFGYYPPAGARFAVIEASGKVDRESDKLACEKIGIKAEIGLPGIIKAAIDFTFSRAKKADGDQSKDERGAASSTGDWGAASSTGDYGAASSTGYQGAASSTGDYGAASSTGDYGAASSTGNRGAASSTGNRGAASSTGDYGAASSTGDYGAASSTGDWGAASSTGDWGAAMASGYEGKVMGTDGNALFLVERNEDHEIIDVWAGVVGKDGIKPNVWYSLKDGRPVEI</sequence>
<proteinExistence type="predicted"/>
<dbReference type="InterPro" id="IPR056083">
    <property type="entry name" value="DUF7666"/>
</dbReference>